<evidence type="ECO:0000313" key="2">
    <source>
        <dbReference type="EMBL" id="OPJ88881.1"/>
    </source>
</evidence>
<feature type="region of interest" description="Disordered" evidence="1">
    <location>
        <begin position="163"/>
        <end position="192"/>
    </location>
</feature>
<accession>A0A1V4KX61</accession>
<evidence type="ECO:0000313" key="3">
    <source>
        <dbReference type="Proteomes" id="UP000190648"/>
    </source>
</evidence>
<feature type="compositionally biased region" description="Basic and acidic residues" evidence="1">
    <location>
        <begin position="77"/>
        <end position="93"/>
    </location>
</feature>
<evidence type="ECO:0000256" key="1">
    <source>
        <dbReference type="SAM" id="MobiDB-lite"/>
    </source>
</evidence>
<keyword evidence="3" id="KW-1185">Reference proteome</keyword>
<dbReference type="AlphaFoldDB" id="A0A1V4KX61"/>
<sequence>MEEVTRTDLPRAPRCCSRGWGAGAAPSARHRSEAVPADPPRMVQDAGAPRVLPGAGSACAALAGGGTRGTRGLEGTLSDRSRSPDLRTKTRGEQNVREFTKRRILKRDGPCEASKETSVPVPALETERPMSRLPGNYPLRFLLSPVGLIGCCARRARGCSWHPSRARRRVPAQPEEPAGVGPRLECKGSGVAPRPHRCPELLLLQKNQQDWKATRSGEAAPKQGPGQRAQGHPGSNTSGAVRGGAGQGALTARSPVWVQSYPPT</sequence>
<reference evidence="2 3" key="1">
    <citation type="submission" date="2016-02" db="EMBL/GenBank/DDBJ databases">
        <title>Band-tailed pigeon sequencing and assembly.</title>
        <authorList>
            <person name="Soares A.E."/>
            <person name="Novak B.J."/>
            <person name="Rice E.S."/>
            <person name="O'Connell B."/>
            <person name="Chang D."/>
            <person name="Weber S."/>
            <person name="Shapiro B."/>
        </authorList>
    </citation>
    <scope>NUCLEOTIDE SEQUENCE [LARGE SCALE GENOMIC DNA]</scope>
    <source>
        <strain evidence="2">BTP2013</strain>
        <tissue evidence="2">Blood</tissue>
    </source>
</reference>
<name>A0A1V4KX61_PATFA</name>
<dbReference type="Proteomes" id="UP000190648">
    <property type="component" value="Unassembled WGS sequence"/>
</dbReference>
<gene>
    <name evidence="2" type="ORF">AV530_019015</name>
</gene>
<feature type="region of interest" description="Disordered" evidence="1">
    <location>
        <begin position="209"/>
        <end position="264"/>
    </location>
</feature>
<feature type="region of interest" description="Disordered" evidence="1">
    <location>
        <begin position="17"/>
        <end position="50"/>
    </location>
</feature>
<feature type="region of interest" description="Disordered" evidence="1">
    <location>
        <begin position="63"/>
        <end position="93"/>
    </location>
</feature>
<organism evidence="2 3">
    <name type="scientific">Patagioenas fasciata monilis</name>
    <dbReference type="NCBI Taxonomy" id="372326"/>
    <lineage>
        <taxon>Eukaryota</taxon>
        <taxon>Metazoa</taxon>
        <taxon>Chordata</taxon>
        <taxon>Craniata</taxon>
        <taxon>Vertebrata</taxon>
        <taxon>Euteleostomi</taxon>
        <taxon>Archelosauria</taxon>
        <taxon>Archosauria</taxon>
        <taxon>Dinosauria</taxon>
        <taxon>Saurischia</taxon>
        <taxon>Theropoda</taxon>
        <taxon>Coelurosauria</taxon>
        <taxon>Aves</taxon>
        <taxon>Neognathae</taxon>
        <taxon>Neoaves</taxon>
        <taxon>Columbimorphae</taxon>
        <taxon>Columbiformes</taxon>
        <taxon>Columbidae</taxon>
        <taxon>Patagioenas</taxon>
    </lineage>
</organism>
<proteinExistence type="predicted"/>
<dbReference type="EMBL" id="LSYS01001493">
    <property type="protein sequence ID" value="OPJ88881.1"/>
    <property type="molecule type" value="Genomic_DNA"/>
</dbReference>
<protein>
    <submittedName>
        <fullName evidence="2">Uncharacterized protein</fullName>
    </submittedName>
</protein>
<comment type="caution">
    <text evidence="2">The sequence shown here is derived from an EMBL/GenBank/DDBJ whole genome shotgun (WGS) entry which is preliminary data.</text>
</comment>